<dbReference type="Pfam" id="PF00171">
    <property type="entry name" value="Aldedh"/>
    <property type="match status" value="1"/>
</dbReference>
<dbReference type="AlphaFoldDB" id="A0A5S3QMY7"/>
<gene>
    <name evidence="3" type="ORF">FFL34_14580</name>
</gene>
<evidence type="ECO:0000313" key="3">
    <source>
        <dbReference type="EMBL" id="TMN23175.1"/>
    </source>
</evidence>
<dbReference type="InterPro" id="IPR016163">
    <property type="entry name" value="Ald_DH_C"/>
</dbReference>
<dbReference type="InterPro" id="IPR016161">
    <property type="entry name" value="Ald_DH/histidinol_DH"/>
</dbReference>
<reference evidence="3 4" key="1">
    <citation type="submission" date="2019-05" db="EMBL/GenBank/DDBJ databases">
        <title>Genomic analysis of Lentibacillus sp. NKC220-2.</title>
        <authorList>
            <person name="Oh Y.J."/>
        </authorList>
    </citation>
    <scope>NUCLEOTIDE SEQUENCE [LARGE SCALE GENOMIC DNA]</scope>
    <source>
        <strain evidence="3 4">NKC220-2</strain>
    </source>
</reference>
<dbReference type="Gene3D" id="3.40.309.10">
    <property type="entry name" value="Aldehyde Dehydrogenase, Chain A, domain 2"/>
    <property type="match status" value="1"/>
</dbReference>
<evidence type="ECO:0000256" key="1">
    <source>
        <dbReference type="ARBA" id="ARBA00023002"/>
    </source>
</evidence>
<dbReference type="SUPFAM" id="SSF53720">
    <property type="entry name" value="ALDH-like"/>
    <property type="match status" value="1"/>
</dbReference>
<proteinExistence type="predicted"/>
<dbReference type="RefSeq" id="WP_138604067.1">
    <property type="nucleotide sequence ID" value="NZ_VCIA01000001.1"/>
</dbReference>
<dbReference type="Gene3D" id="3.40.605.10">
    <property type="entry name" value="Aldehyde Dehydrogenase, Chain A, domain 1"/>
    <property type="match status" value="1"/>
</dbReference>
<dbReference type="InterPro" id="IPR015590">
    <property type="entry name" value="Aldehyde_DH_dom"/>
</dbReference>
<dbReference type="CDD" id="cd07122">
    <property type="entry name" value="ALDH_F20_ACDH"/>
    <property type="match status" value="1"/>
</dbReference>
<evidence type="ECO:0000259" key="2">
    <source>
        <dbReference type="Pfam" id="PF00171"/>
    </source>
</evidence>
<dbReference type="NCBIfam" id="NF047625">
    <property type="entry name" value="AcylSulfactDhSauS"/>
    <property type="match status" value="1"/>
</dbReference>
<dbReference type="OrthoDB" id="9815791at2"/>
<keyword evidence="1" id="KW-0560">Oxidoreductase</keyword>
<dbReference type="GO" id="GO:0016620">
    <property type="term" value="F:oxidoreductase activity, acting on the aldehyde or oxo group of donors, NAD or NADP as acceptor"/>
    <property type="evidence" value="ECO:0007669"/>
    <property type="project" value="InterPro"/>
</dbReference>
<evidence type="ECO:0000313" key="4">
    <source>
        <dbReference type="Proteomes" id="UP000306980"/>
    </source>
</evidence>
<name>A0A5S3QMY7_9BACI</name>
<comment type="caution">
    <text evidence="3">The sequence shown here is derived from an EMBL/GenBank/DDBJ whole genome shotgun (WGS) entry which is preliminary data.</text>
</comment>
<protein>
    <submittedName>
        <fullName evidence="3">Aldehyde dehydrogenase family protein</fullName>
    </submittedName>
</protein>
<dbReference type="PANTHER" id="PTHR11699">
    <property type="entry name" value="ALDEHYDE DEHYDROGENASE-RELATED"/>
    <property type="match status" value="1"/>
</dbReference>
<dbReference type="InterPro" id="IPR016162">
    <property type="entry name" value="Ald_DH_N"/>
</dbReference>
<feature type="domain" description="Aldehyde dehydrogenase" evidence="2">
    <location>
        <begin position="12"/>
        <end position="411"/>
    </location>
</feature>
<sequence length="477" mass="51826">MQMNKSVQTNEEVAATISIMVEKARVAMDQIYDYSQEQVDELVQAVAWAIYKPGNTEKLAQIAVQDTGLGRYDDKVTKKRRKTMGTLYDLKDEKSVGIINKDEATGITEIAKPVGVVGAVVPSTNPGATPANIAMMALKGRNAIIIAPSPKGLTTSKLLLSYIHEELTKLGAPLDLVQVLPEPVNKAKTIELMKQVDFLTVTGSRNNVRLGQTSGTPNICVSEGNVVSIVDATADIQSAAHKIFLSKTFDNATSCSNDNSVVIEAPVYDEMIRALQKEGGYLCNQVEKDNLQAAIWTADGKRNPETVAKDPAVIAQAAGLKNKKAEEATFFMVEETGVGEDYPFSGEKLAVVLTVYKAKDFTDAIDISKNILNYHGRGHSCGLHTSDESHIERIGLEMDVSRLLINQVQVSGNGGSFDNGLNFTLSMGGGTWAGNNTCDNLSYKHFLNVTKVSEVIPEVVPTEEELWGTYWEKYGRA</sequence>
<accession>A0A5S3QMY7</accession>
<dbReference type="EMBL" id="VCIA01000001">
    <property type="protein sequence ID" value="TMN23175.1"/>
    <property type="molecule type" value="Genomic_DNA"/>
</dbReference>
<dbReference type="Proteomes" id="UP000306980">
    <property type="component" value="Unassembled WGS sequence"/>
</dbReference>
<organism evidence="3 4">
    <name type="scientific">Lentibacillus cibarius</name>
    <dbReference type="NCBI Taxonomy" id="2583219"/>
    <lineage>
        <taxon>Bacteria</taxon>
        <taxon>Bacillati</taxon>
        <taxon>Bacillota</taxon>
        <taxon>Bacilli</taxon>
        <taxon>Bacillales</taxon>
        <taxon>Bacillaceae</taxon>
        <taxon>Lentibacillus</taxon>
    </lineage>
</organism>